<dbReference type="OrthoDB" id="3903267at2759"/>
<feature type="compositionally biased region" description="Basic and acidic residues" evidence="1">
    <location>
        <begin position="154"/>
        <end position="166"/>
    </location>
</feature>
<feature type="compositionally biased region" description="Basic residues" evidence="1">
    <location>
        <begin position="137"/>
        <end position="147"/>
    </location>
</feature>
<dbReference type="RefSeq" id="XP_024704245.1">
    <property type="nucleotide sequence ID" value="XM_024853243.1"/>
</dbReference>
<feature type="region of interest" description="Disordered" evidence="1">
    <location>
        <begin position="182"/>
        <end position="201"/>
    </location>
</feature>
<dbReference type="STRING" id="1392250.A0A2I2G7W7"/>
<evidence type="ECO:0000313" key="2">
    <source>
        <dbReference type="EMBL" id="PLB48943.1"/>
    </source>
</evidence>
<dbReference type="Proteomes" id="UP000234275">
    <property type="component" value="Unassembled WGS sequence"/>
</dbReference>
<dbReference type="VEuPathDB" id="FungiDB:P170DRAFT_475277"/>
<comment type="caution">
    <text evidence="2">The sequence shown here is derived from an EMBL/GenBank/DDBJ whole genome shotgun (WGS) entry which is preliminary data.</text>
</comment>
<name>A0A2I2G7W7_9EURO</name>
<protein>
    <recommendedName>
        <fullName evidence="4">Myb-like domain-containing protein</fullName>
    </recommendedName>
</protein>
<reference evidence="2 3" key="1">
    <citation type="submission" date="2016-12" db="EMBL/GenBank/DDBJ databases">
        <title>The genomes of Aspergillus section Nigri reveals drivers in fungal speciation.</title>
        <authorList>
            <consortium name="DOE Joint Genome Institute"/>
            <person name="Vesth T.C."/>
            <person name="Nybo J."/>
            <person name="Theobald S."/>
            <person name="Brandl J."/>
            <person name="Frisvad J.C."/>
            <person name="Nielsen K.F."/>
            <person name="Lyhne E.K."/>
            <person name="Kogle M.E."/>
            <person name="Kuo A."/>
            <person name="Riley R."/>
            <person name="Clum A."/>
            <person name="Nolan M."/>
            <person name="Lipzen A."/>
            <person name="Salamov A."/>
            <person name="Henrissat B."/>
            <person name="Wiebenga A."/>
            <person name="De Vries R.P."/>
            <person name="Grigoriev I.V."/>
            <person name="Mortensen U.H."/>
            <person name="Andersen M.R."/>
            <person name="Baker S.E."/>
        </authorList>
    </citation>
    <scope>NUCLEOTIDE SEQUENCE [LARGE SCALE GENOMIC DNA]</scope>
    <source>
        <strain evidence="2 3">IBT 23096</strain>
    </source>
</reference>
<dbReference type="AlphaFoldDB" id="A0A2I2G7W7"/>
<feature type="compositionally biased region" description="Acidic residues" evidence="1">
    <location>
        <begin position="114"/>
        <end position="132"/>
    </location>
</feature>
<evidence type="ECO:0008006" key="4">
    <source>
        <dbReference type="Google" id="ProtNLM"/>
    </source>
</evidence>
<evidence type="ECO:0000313" key="3">
    <source>
        <dbReference type="Proteomes" id="UP000234275"/>
    </source>
</evidence>
<keyword evidence="3" id="KW-1185">Reference proteome</keyword>
<accession>A0A2I2G7W7</accession>
<feature type="region of interest" description="Disordered" evidence="1">
    <location>
        <begin position="75"/>
        <end position="175"/>
    </location>
</feature>
<evidence type="ECO:0000256" key="1">
    <source>
        <dbReference type="SAM" id="MobiDB-lite"/>
    </source>
</evidence>
<gene>
    <name evidence="2" type="ORF">P170DRAFT_475277</name>
</gene>
<dbReference type="EMBL" id="MSFO01000004">
    <property type="protein sequence ID" value="PLB48943.1"/>
    <property type="molecule type" value="Genomic_DNA"/>
</dbReference>
<dbReference type="GeneID" id="36560941"/>
<sequence length="338" mass="37647">MGPSKRSLNRPKKRTLVRWDENLNELLLLTVQSVCNIQSVKIPWAEVAKTMGHNVTEGAIVQHLAKLRARRAAIGKDVPPPLRRGGIGAAIKPSPSKTSTAPKRKSRNSRSMDSDDESPFPIEYDDSSDEDYTESRRTKRNPKKAKRASSPIKQEFDSEKDNREEGSASSDELLVPGAAFLDYPNDVSEDSSAESNSSPARKSKIVILKYRRHNTFDQELAAQGEVVPAPVLTEADVPDPESIDNVKSEQALGYDFNANMLLANFEPNHSDPLVYQNFETMPEASYITHDSVMYGNPLENHSELPIGMMGHPEFIQSEDFQFLNYQDLLGAEANLDFA</sequence>
<organism evidence="2 3">
    <name type="scientific">Aspergillus steynii IBT 23096</name>
    <dbReference type="NCBI Taxonomy" id="1392250"/>
    <lineage>
        <taxon>Eukaryota</taxon>
        <taxon>Fungi</taxon>
        <taxon>Dikarya</taxon>
        <taxon>Ascomycota</taxon>
        <taxon>Pezizomycotina</taxon>
        <taxon>Eurotiomycetes</taxon>
        <taxon>Eurotiomycetidae</taxon>
        <taxon>Eurotiales</taxon>
        <taxon>Aspergillaceae</taxon>
        <taxon>Aspergillus</taxon>
        <taxon>Aspergillus subgen. Circumdati</taxon>
    </lineage>
</organism>
<proteinExistence type="predicted"/>